<dbReference type="InterPro" id="IPR029045">
    <property type="entry name" value="ClpP/crotonase-like_dom_sf"/>
</dbReference>
<dbReference type="Pfam" id="PF01039">
    <property type="entry name" value="Carboxyl_trans"/>
    <property type="match status" value="1"/>
</dbReference>
<comment type="caution">
    <text evidence="2">The sequence shown here is derived from an EMBL/GenBank/DDBJ whole genome shotgun (WGS) entry which is preliminary data.</text>
</comment>
<feature type="non-terminal residue" evidence="2">
    <location>
        <position position="61"/>
    </location>
</feature>
<accession>X1ATN4</accession>
<evidence type="ECO:0000259" key="1">
    <source>
        <dbReference type="Pfam" id="PF01039"/>
    </source>
</evidence>
<dbReference type="SUPFAM" id="SSF52096">
    <property type="entry name" value="ClpP/crotonase"/>
    <property type="match status" value="1"/>
</dbReference>
<proteinExistence type="predicted"/>
<name>X1ATN4_9ZZZZ</name>
<sequence length="61" mass="7130">MGIIEDKIKDLKEREAKILQMGGEKAVTRQRDQGKLNARERLDVLFDPGTFREIDMFVSHR</sequence>
<organism evidence="2">
    <name type="scientific">marine sediment metagenome</name>
    <dbReference type="NCBI Taxonomy" id="412755"/>
    <lineage>
        <taxon>unclassified sequences</taxon>
        <taxon>metagenomes</taxon>
        <taxon>ecological metagenomes</taxon>
    </lineage>
</organism>
<reference evidence="2" key="1">
    <citation type="journal article" date="2014" name="Front. Microbiol.">
        <title>High frequency of phylogenetically diverse reductive dehalogenase-homologous genes in deep subseafloor sedimentary metagenomes.</title>
        <authorList>
            <person name="Kawai M."/>
            <person name="Futagami T."/>
            <person name="Toyoda A."/>
            <person name="Takaki Y."/>
            <person name="Nishi S."/>
            <person name="Hori S."/>
            <person name="Arai W."/>
            <person name="Tsubouchi T."/>
            <person name="Morono Y."/>
            <person name="Uchiyama I."/>
            <person name="Ito T."/>
            <person name="Fujiyama A."/>
            <person name="Inagaki F."/>
            <person name="Takami H."/>
        </authorList>
    </citation>
    <scope>NUCLEOTIDE SEQUENCE</scope>
    <source>
        <strain evidence="2">Expedition CK06-06</strain>
    </source>
</reference>
<gene>
    <name evidence="2" type="ORF">S01H4_34962</name>
</gene>
<feature type="domain" description="Acetyl-coenzyme A carboxylase carboxyl transferase subunit beta" evidence="1">
    <location>
        <begin position="30"/>
        <end position="61"/>
    </location>
</feature>
<dbReference type="Gene3D" id="3.90.226.10">
    <property type="entry name" value="2-enoyl-CoA Hydratase, Chain A, domain 1"/>
    <property type="match status" value="1"/>
</dbReference>
<dbReference type="EMBL" id="BART01018536">
    <property type="protein sequence ID" value="GAG75643.1"/>
    <property type="molecule type" value="Genomic_DNA"/>
</dbReference>
<dbReference type="InterPro" id="IPR034733">
    <property type="entry name" value="AcCoA_carboxyl_beta"/>
</dbReference>
<protein>
    <recommendedName>
        <fullName evidence="1">Acetyl-coenzyme A carboxylase carboxyl transferase subunit beta domain-containing protein</fullName>
    </recommendedName>
</protein>
<dbReference type="AlphaFoldDB" id="X1ATN4"/>
<evidence type="ECO:0000313" key="2">
    <source>
        <dbReference type="EMBL" id="GAG75643.1"/>
    </source>
</evidence>